<name>A0A9W9BN80_9HYPO</name>
<evidence type="ECO:0000256" key="1">
    <source>
        <dbReference type="SAM" id="Coils"/>
    </source>
</evidence>
<comment type="caution">
    <text evidence="5">The sequence shown here is derived from an EMBL/GenBank/DDBJ whole genome shotgun (WGS) entry which is preliminary data.</text>
</comment>
<reference evidence="5" key="1">
    <citation type="submission" date="2022-10" db="EMBL/GenBank/DDBJ databases">
        <title>Tapping the CABI collections for fungal endophytes: first genome assemblies for Collariella, Neodidymelliopsis, Ascochyta clinopodiicola, Didymella pomorum, Didymosphaeria variabile, Neocosmospora piperis and Neocucurbitaria cava.</title>
        <authorList>
            <person name="Hill R."/>
        </authorList>
    </citation>
    <scope>NUCLEOTIDE SEQUENCE</scope>
    <source>
        <strain evidence="5">IMI 366586</strain>
    </source>
</reference>
<feature type="region of interest" description="Disordered" evidence="2">
    <location>
        <begin position="265"/>
        <end position="301"/>
    </location>
</feature>
<dbReference type="Proteomes" id="UP001140502">
    <property type="component" value="Unassembled WGS sequence"/>
</dbReference>
<dbReference type="Pfam" id="PF24476">
    <property type="entry name" value="DUF7580"/>
    <property type="match status" value="1"/>
</dbReference>
<accession>A0A9W9BN80</accession>
<dbReference type="EMBL" id="JAPEUR010000128">
    <property type="protein sequence ID" value="KAJ4319194.1"/>
    <property type="molecule type" value="Genomic_DNA"/>
</dbReference>
<evidence type="ECO:0000313" key="5">
    <source>
        <dbReference type="EMBL" id="KAJ4319194.1"/>
    </source>
</evidence>
<dbReference type="OrthoDB" id="3565018at2759"/>
<evidence type="ECO:0000259" key="4">
    <source>
        <dbReference type="Pfam" id="PF24476"/>
    </source>
</evidence>
<evidence type="ECO:0000313" key="6">
    <source>
        <dbReference type="Proteomes" id="UP001140502"/>
    </source>
</evidence>
<feature type="signal peptide" evidence="3">
    <location>
        <begin position="1"/>
        <end position="19"/>
    </location>
</feature>
<keyword evidence="1" id="KW-0175">Coiled coil</keyword>
<feature type="chain" id="PRO_5040785204" description="DUF7580 domain-containing protein" evidence="3">
    <location>
        <begin position="20"/>
        <end position="561"/>
    </location>
</feature>
<organism evidence="5 6">
    <name type="scientific">Fusarium piperis</name>
    <dbReference type="NCBI Taxonomy" id="1435070"/>
    <lineage>
        <taxon>Eukaryota</taxon>
        <taxon>Fungi</taxon>
        <taxon>Dikarya</taxon>
        <taxon>Ascomycota</taxon>
        <taxon>Pezizomycotina</taxon>
        <taxon>Sordariomycetes</taxon>
        <taxon>Hypocreomycetidae</taxon>
        <taxon>Hypocreales</taxon>
        <taxon>Nectriaceae</taxon>
        <taxon>Fusarium</taxon>
        <taxon>Fusarium solani species complex</taxon>
    </lineage>
</organism>
<dbReference type="PANTHER" id="PTHR35186">
    <property type="entry name" value="ANK_REP_REGION DOMAIN-CONTAINING PROTEIN"/>
    <property type="match status" value="1"/>
</dbReference>
<dbReference type="AlphaFoldDB" id="A0A9W9BN80"/>
<proteinExistence type="predicted"/>
<dbReference type="PANTHER" id="PTHR35186:SF4">
    <property type="entry name" value="PRION-INHIBITION AND PROPAGATION HELO DOMAIN-CONTAINING PROTEIN"/>
    <property type="match status" value="1"/>
</dbReference>
<keyword evidence="3" id="KW-0732">Signal</keyword>
<protein>
    <recommendedName>
        <fullName evidence="4">DUF7580 domain-containing protein</fullName>
    </recommendedName>
</protein>
<feature type="domain" description="DUF7580" evidence="4">
    <location>
        <begin position="185"/>
        <end position="560"/>
    </location>
</feature>
<gene>
    <name evidence="5" type="ORF">N0V84_006476</name>
</gene>
<feature type="compositionally biased region" description="Polar residues" evidence="2">
    <location>
        <begin position="287"/>
        <end position="301"/>
    </location>
</feature>
<keyword evidence="6" id="KW-1185">Reference proteome</keyword>
<evidence type="ECO:0000256" key="2">
    <source>
        <dbReference type="SAM" id="MobiDB-lite"/>
    </source>
</evidence>
<sequence>MSGFEIAGIILGSIPLVIATLENYGKGLSALQRWRKYKRELQSLIRNLETERIKLQNVCEKLLIGLVPDSRIEALINNPMGNLWKEEETLYKIRFRLGKGFDVFEVTMRDLRTTIDEMARRIGSQNEGVMSGLRRAAFTLHRSQYADLLSEIRDSISNLENLTDRSMELEPARKGRSRGKLFVLIRSMSESLYRALGSSLNCACGHDVGLGLESRTDEVFPADEQDRILNFTTFKIAVSYTEGLQVTKLWEEISVKPSTTTAQAVFSPGLPISPPPPSRQRDKKSVRFSNSMRGSSSATLLVHSQSSPESMNFHMSTTFSTPGIGSPVSGYLSLCERIKSSGKRAEVSSYGTIRDDTSVGGKEYSLSPARFLNYQDTCCQSVISLREILEQKNNSFHLPYRDRLQLAVVVSSSILQLLGNPWLPDTLSSYDIFFLKTRDYPMYSRPFLMRSNRAGKGNTTSPPFCNPALWSLGVLLIELILGKTLDSLRTPEEESSLPVDYFTAHRLLDEVRMASSNYGTAVTRCLGGELHNNRFCPGSEDFCQEVYSGVVSLLERDLENS</sequence>
<dbReference type="InterPro" id="IPR056002">
    <property type="entry name" value="DUF7580"/>
</dbReference>
<evidence type="ECO:0000256" key="3">
    <source>
        <dbReference type="SAM" id="SignalP"/>
    </source>
</evidence>
<feature type="coiled-coil region" evidence="1">
    <location>
        <begin position="31"/>
        <end position="61"/>
    </location>
</feature>